<keyword evidence="1" id="KW-0547">Nucleotide-binding</keyword>
<proteinExistence type="predicted"/>
<dbReference type="Pfam" id="PF19263">
    <property type="entry name" value="DUF5906"/>
    <property type="match status" value="1"/>
</dbReference>
<feature type="domain" description="SF3 helicase" evidence="3">
    <location>
        <begin position="174"/>
        <end position="336"/>
    </location>
</feature>
<evidence type="ECO:0000256" key="1">
    <source>
        <dbReference type="ARBA" id="ARBA00022741"/>
    </source>
</evidence>
<evidence type="ECO:0000259" key="3">
    <source>
        <dbReference type="PROSITE" id="PS51206"/>
    </source>
</evidence>
<keyword evidence="2" id="KW-0067">ATP-binding</keyword>
<organism evidence="4 5">
    <name type="scientific">Fructobacillus papyrifericola</name>
    <dbReference type="NCBI Taxonomy" id="2713172"/>
    <lineage>
        <taxon>Bacteria</taxon>
        <taxon>Bacillati</taxon>
        <taxon>Bacillota</taxon>
        <taxon>Bacilli</taxon>
        <taxon>Lactobacillales</taxon>
        <taxon>Lactobacillaceae</taxon>
        <taxon>Fructobacillus</taxon>
    </lineage>
</organism>
<protein>
    <recommendedName>
        <fullName evidence="3">SF3 helicase domain-containing protein</fullName>
    </recommendedName>
</protein>
<evidence type="ECO:0000313" key="5">
    <source>
        <dbReference type="Proteomes" id="UP000735205"/>
    </source>
</evidence>
<dbReference type="InterPro" id="IPR014015">
    <property type="entry name" value="Helicase_SF3_DNA-vir"/>
</dbReference>
<comment type="caution">
    <text evidence="4">The sequence shown here is derived from an EMBL/GenBank/DDBJ whole genome shotgun (WGS) entry which is preliminary data.</text>
</comment>
<reference evidence="4 5" key="1">
    <citation type="submission" date="2020-02" db="EMBL/GenBank/DDBJ databases">
        <title>Fructobacillus sp. isolated from paper mulberry of Taiwan.</title>
        <authorList>
            <person name="Lin S.-T."/>
        </authorList>
    </citation>
    <scope>NUCLEOTIDE SEQUENCE [LARGE SCALE GENOMIC DNA]</scope>
    <source>
        <strain evidence="4 5">M1-21</strain>
    </source>
</reference>
<dbReference type="Proteomes" id="UP000735205">
    <property type="component" value="Unassembled WGS sequence"/>
</dbReference>
<dbReference type="PROSITE" id="PS51206">
    <property type="entry name" value="SF3_HELICASE_1"/>
    <property type="match status" value="1"/>
</dbReference>
<dbReference type="SUPFAM" id="SSF52540">
    <property type="entry name" value="P-loop containing nucleoside triphosphate hydrolases"/>
    <property type="match status" value="1"/>
</dbReference>
<keyword evidence="5" id="KW-1185">Reference proteome</keyword>
<dbReference type="EMBL" id="JAAMFJ010000001">
    <property type="protein sequence ID" value="MBS9336079.1"/>
    <property type="molecule type" value="Genomic_DNA"/>
</dbReference>
<dbReference type="RefSeq" id="WP_213792628.1">
    <property type="nucleotide sequence ID" value="NZ_JAAMFJ010000001.1"/>
</dbReference>
<dbReference type="InterPro" id="IPR014818">
    <property type="entry name" value="Phage/plasmid_primase_P4_C"/>
</dbReference>
<dbReference type="InterPro" id="IPR027417">
    <property type="entry name" value="P-loop_NTPase"/>
</dbReference>
<sequence length="475" mass="53589">MGKTEQLEQNFLAERTGKPAWFICNEDGKPTAVNYLKLADTILKDNPMAVVPFGDDMNYYLYNGINWEQVKRNRALEQAKRVAFQYLKAEQFYTVRKMEDTAKTILVQAQRIYNTFEKQKTDRVAFKNGTYMLNNGEMVANQQEDYLINGHQIEAQPGQASPNINAWGAYLFGNSWQYLKEIIGYAFIPEQHTFNTITILLDETGGSGKSYFVDKIVKPLIGQANITAKDIDTLTGSNGKSARFGTVDLINKLANIHLDIPDTRIDMPDALKTLSGGDLVEVEGKGSNSISVELYALLIFASNNKPKLSVSSALVQRMHIVPVVAPKVRDNPKEAKYRATLWNEKEAINELGGFAIECITAFQTAKANMKLTVSDEIEETTKDWANSQDLVSSFLLEARRETEEGYTGGISKRVAFSRFEDWLRDNKIESKMSKKSFDTKVAQNGYLETRTRLHPEGDSNNPQFSWLGLDLEKYV</sequence>
<name>A0ABS5QS96_9LACO</name>
<dbReference type="Pfam" id="PF08706">
    <property type="entry name" value="D5_N"/>
    <property type="match status" value="1"/>
</dbReference>
<dbReference type="Gene3D" id="3.40.50.300">
    <property type="entry name" value="P-loop containing nucleotide triphosphate hydrolases"/>
    <property type="match status" value="1"/>
</dbReference>
<dbReference type="InterPro" id="IPR045455">
    <property type="entry name" value="NrS-1_pol-like_helicase"/>
</dbReference>
<accession>A0ABS5QS96</accession>
<evidence type="ECO:0000313" key="4">
    <source>
        <dbReference type="EMBL" id="MBS9336079.1"/>
    </source>
</evidence>
<gene>
    <name evidence="4" type="ORF">G6R28_02380</name>
</gene>
<evidence type="ECO:0000256" key="2">
    <source>
        <dbReference type="ARBA" id="ARBA00022840"/>
    </source>
</evidence>